<keyword evidence="3" id="KW-1185">Reference proteome</keyword>
<evidence type="ECO:0000313" key="3">
    <source>
        <dbReference type="Proteomes" id="UP001622594"/>
    </source>
</evidence>
<dbReference type="EMBL" id="CP108188">
    <property type="protein sequence ID" value="WTR73481.1"/>
    <property type="molecule type" value="Genomic_DNA"/>
</dbReference>
<proteinExistence type="predicted"/>
<feature type="compositionally biased region" description="Pro residues" evidence="1">
    <location>
        <begin position="22"/>
        <end position="37"/>
    </location>
</feature>
<dbReference type="Proteomes" id="UP001622594">
    <property type="component" value="Chromosome"/>
</dbReference>
<sequence length="442" mass="46653">MHRPIDEPGYGEDGGRAGRGPAPVPPPYRPHPAPGDTPGPWTGVPAPPTGPWAESQGAPDPGRVDPRVLGALLARHGWRRRGGAAGRYSRWTPPGSGTGTSLLVPESRAFPDCEDLLGEALTALARSGTPSAREVLTGLAVPSDEIRWWRDVPPGPAGTVPWTVQEQLRSAARQLLLAGALAVRGRAGYYGARHRRPAQASLETVVVGAAPGGRGLTAFLPVEPGRPIAVRLYHALHAAREATDYQRATGGMEAFDAAVEAGVSRELTEALVALVRGTEGARIGLAWAPSAGAPQGCAARPEPVEFSPGDLPALREASARYLTDEPSVPVRLTGAVVRMRRSGPRGEGTVRLRVLGGAEVPHVRVRLDEEAYRTAGHAHLVGLPIRVVGRLESRGGFRRLTDASGVVPVQVDETERDRLMKSIQGTTDSADFFEEACGPDEG</sequence>
<evidence type="ECO:0000313" key="2">
    <source>
        <dbReference type="EMBL" id="WTR73481.1"/>
    </source>
</evidence>
<accession>A0ABZ1LIY4</accession>
<organism evidence="2 3">
    <name type="scientific">Streptomyces zaomyceticus</name>
    <dbReference type="NCBI Taxonomy" id="68286"/>
    <lineage>
        <taxon>Bacteria</taxon>
        <taxon>Bacillati</taxon>
        <taxon>Actinomycetota</taxon>
        <taxon>Actinomycetes</taxon>
        <taxon>Kitasatosporales</taxon>
        <taxon>Streptomycetaceae</taxon>
        <taxon>Streptomyces</taxon>
    </lineage>
</organism>
<reference evidence="2 3" key="1">
    <citation type="submission" date="2022-10" db="EMBL/GenBank/DDBJ databases">
        <title>The complete genomes of actinobacterial strains from the NBC collection.</title>
        <authorList>
            <person name="Joergensen T.S."/>
            <person name="Alvarez Arevalo M."/>
            <person name="Sterndorff E.B."/>
            <person name="Faurdal D."/>
            <person name="Vuksanovic O."/>
            <person name="Mourched A.-S."/>
            <person name="Charusanti P."/>
            <person name="Shaw S."/>
            <person name="Blin K."/>
            <person name="Weber T."/>
        </authorList>
    </citation>
    <scope>NUCLEOTIDE SEQUENCE [LARGE SCALE GENOMIC DNA]</scope>
    <source>
        <strain evidence="2 3">NBC_00123</strain>
    </source>
</reference>
<name>A0ABZ1LIY4_9ACTN</name>
<dbReference type="RefSeq" id="WP_371636840.1">
    <property type="nucleotide sequence ID" value="NZ_CP108062.1"/>
</dbReference>
<evidence type="ECO:0000256" key="1">
    <source>
        <dbReference type="SAM" id="MobiDB-lite"/>
    </source>
</evidence>
<feature type="region of interest" description="Disordered" evidence="1">
    <location>
        <begin position="1"/>
        <end position="66"/>
    </location>
</feature>
<gene>
    <name evidence="2" type="ORF">OG814_31450</name>
</gene>
<evidence type="ECO:0008006" key="4">
    <source>
        <dbReference type="Google" id="ProtNLM"/>
    </source>
</evidence>
<protein>
    <recommendedName>
        <fullName evidence="4">DNA-binding protein</fullName>
    </recommendedName>
</protein>